<evidence type="ECO:0000313" key="3">
    <source>
        <dbReference type="EMBL" id="MFD1570149.1"/>
    </source>
</evidence>
<evidence type="ECO:0000313" key="4">
    <source>
        <dbReference type="Proteomes" id="UP001597185"/>
    </source>
</evidence>
<dbReference type="PROSITE" id="PS50926">
    <property type="entry name" value="TRAM"/>
    <property type="match status" value="1"/>
</dbReference>
<accession>A0ABD6BYJ4</accession>
<proteinExistence type="predicted"/>
<keyword evidence="4" id="KW-1185">Reference proteome</keyword>
<dbReference type="InterPro" id="IPR012340">
    <property type="entry name" value="NA-bd_OB-fold"/>
</dbReference>
<dbReference type="AlphaFoldDB" id="A0ABD6BYJ4"/>
<evidence type="ECO:0000259" key="2">
    <source>
        <dbReference type="PROSITE" id="PS50926"/>
    </source>
</evidence>
<gene>
    <name evidence="3" type="ORF">ACFR9T_06055</name>
</gene>
<evidence type="ECO:0000256" key="1">
    <source>
        <dbReference type="SAM" id="MobiDB-lite"/>
    </source>
</evidence>
<dbReference type="EMBL" id="JBHUDB010000002">
    <property type="protein sequence ID" value="MFD1570149.1"/>
    <property type="molecule type" value="Genomic_DNA"/>
</dbReference>
<dbReference type="RefSeq" id="WP_256397042.1">
    <property type="nucleotide sequence ID" value="NZ_JANHDL010000004.1"/>
</dbReference>
<dbReference type="InterPro" id="IPR002792">
    <property type="entry name" value="TRAM_dom"/>
</dbReference>
<dbReference type="Pfam" id="PF01938">
    <property type="entry name" value="TRAM"/>
    <property type="match status" value="1"/>
</dbReference>
<organism evidence="3 4">
    <name type="scientific">Halorubrum laminariae</name>
    <dbReference type="NCBI Taxonomy" id="1433523"/>
    <lineage>
        <taxon>Archaea</taxon>
        <taxon>Methanobacteriati</taxon>
        <taxon>Methanobacteriota</taxon>
        <taxon>Stenosarchaea group</taxon>
        <taxon>Halobacteria</taxon>
        <taxon>Halobacteriales</taxon>
        <taxon>Haloferacaceae</taxon>
        <taxon>Halorubrum</taxon>
    </lineage>
</organism>
<protein>
    <submittedName>
        <fullName evidence="3">TRAM domain-containing protein</fullName>
    </submittedName>
</protein>
<sequence length="144" mass="15570">MVEISDSLRTLFTGVVEERDGDYVVSIPSSEVEQGDLAVSEAYRVGLIGVEETTDVESTQTQTRERDSQAKQSAGPDQQPVVEGETYEVEIESLGEKGDGIAYVDGFVLMVSDVDIGERVVVRVETVLESVGFADVVKRVNPGV</sequence>
<name>A0ABD6BYJ4_9EURY</name>
<feature type="domain" description="TRAM" evidence="2">
    <location>
        <begin position="80"/>
        <end position="138"/>
    </location>
</feature>
<dbReference type="Proteomes" id="UP001597185">
    <property type="component" value="Unassembled WGS sequence"/>
</dbReference>
<comment type="caution">
    <text evidence="3">The sequence shown here is derived from an EMBL/GenBank/DDBJ whole genome shotgun (WGS) entry which is preliminary data.</text>
</comment>
<feature type="region of interest" description="Disordered" evidence="1">
    <location>
        <begin position="53"/>
        <end position="83"/>
    </location>
</feature>
<dbReference type="Gene3D" id="2.40.50.140">
    <property type="entry name" value="Nucleic acid-binding proteins"/>
    <property type="match status" value="1"/>
</dbReference>
<reference evidence="3 4" key="1">
    <citation type="journal article" date="2019" name="Int. J. Syst. Evol. Microbiol.">
        <title>The Global Catalogue of Microorganisms (GCM) 10K type strain sequencing project: providing services to taxonomists for standard genome sequencing and annotation.</title>
        <authorList>
            <consortium name="The Broad Institute Genomics Platform"/>
            <consortium name="The Broad Institute Genome Sequencing Center for Infectious Disease"/>
            <person name="Wu L."/>
            <person name="Ma J."/>
        </authorList>
    </citation>
    <scope>NUCLEOTIDE SEQUENCE [LARGE SCALE GENOMIC DNA]</scope>
    <source>
        <strain evidence="3 4">CGMCC 1.12689</strain>
    </source>
</reference>
<dbReference type="SUPFAM" id="SSF50249">
    <property type="entry name" value="Nucleic acid-binding proteins"/>
    <property type="match status" value="1"/>
</dbReference>